<keyword evidence="4" id="KW-0804">Transcription</keyword>
<dbReference type="RefSeq" id="WP_111598050.1">
    <property type="nucleotide sequence ID" value="NZ_QLLL01000004.1"/>
</dbReference>
<dbReference type="GO" id="GO:0003700">
    <property type="term" value="F:DNA-binding transcription factor activity"/>
    <property type="evidence" value="ECO:0007669"/>
    <property type="project" value="InterPro"/>
</dbReference>
<sequence>MELRQLKYFLKAQALLNFTEAAQSLQISQSTLSQQIKQLEIELDTPLFNRSGRNIVLTEAGKLFKEFAQQCVGQAEAGMLMMGDLKNLRAGKISIGVSFGLKDYFIPALLAFAQQYPQVSVHVIYEPSHTLLERLAQFELDFILTFHEDVMEPIFHYEHLFYTPMVLATASHSPIAKRKHISLEEIATLPIAIATMGYHAGHTVSKAFQERQLQPAISIEVNDVPTVLDIVRTGNWHSIMVKTCVHGPGVAAIPINNGNLLRNTQIISLEAAYETKAAATFKQIIKNLPLLE</sequence>
<dbReference type="PROSITE" id="PS50931">
    <property type="entry name" value="HTH_LYSR"/>
    <property type="match status" value="1"/>
</dbReference>
<dbReference type="GO" id="GO:0003677">
    <property type="term" value="F:DNA binding"/>
    <property type="evidence" value="ECO:0007669"/>
    <property type="project" value="UniProtKB-KW"/>
</dbReference>
<dbReference type="Proteomes" id="UP000249547">
    <property type="component" value="Unassembled WGS sequence"/>
</dbReference>
<dbReference type="PANTHER" id="PTHR30419">
    <property type="entry name" value="HTH-TYPE TRANSCRIPTIONAL REGULATOR YBHD"/>
    <property type="match status" value="1"/>
</dbReference>
<dbReference type="FunFam" id="1.10.10.10:FF:000001">
    <property type="entry name" value="LysR family transcriptional regulator"/>
    <property type="match status" value="1"/>
</dbReference>
<proteinExistence type="inferred from homology"/>
<keyword evidence="2" id="KW-0805">Transcription regulation</keyword>
<dbReference type="Pfam" id="PF03466">
    <property type="entry name" value="LysR_substrate"/>
    <property type="match status" value="1"/>
</dbReference>
<dbReference type="EMBL" id="QLLL01000004">
    <property type="protein sequence ID" value="RAJ05464.1"/>
    <property type="molecule type" value="Genomic_DNA"/>
</dbReference>
<evidence type="ECO:0000256" key="2">
    <source>
        <dbReference type="ARBA" id="ARBA00023015"/>
    </source>
</evidence>
<keyword evidence="3" id="KW-0238">DNA-binding</keyword>
<dbReference type="Gene3D" id="3.40.190.290">
    <property type="match status" value="1"/>
</dbReference>
<dbReference type="InterPro" id="IPR005119">
    <property type="entry name" value="LysR_subst-bd"/>
</dbReference>
<dbReference type="InterPro" id="IPR036390">
    <property type="entry name" value="WH_DNA-bd_sf"/>
</dbReference>
<dbReference type="OrthoDB" id="9803735at2"/>
<dbReference type="Pfam" id="PF00126">
    <property type="entry name" value="HTH_1"/>
    <property type="match status" value="1"/>
</dbReference>
<dbReference type="SUPFAM" id="SSF53850">
    <property type="entry name" value="Periplasmic binding protein-like II"/>
    <property type="match status" value="1"/>
</dbReference>
<name>A0A327QP37_9BACT</name>
<evidence type="ECO:0000313" key="7">
    <source>
        <dbReference type="Proteomes" id="UP000249547"/>
    </source>
</evidence>
<feature type="domain" description="HTH lysR-type" evidence="5">
    <location>
        <begin position="1"/>
        <end position="58"/>
    </location>
</feature>
<evidence type="ECO:0000313" key="6">
    <source>
        <dbReference type="EMBL" id="RAJ05464.1"/>
    </source>
</evidence>
<evidence type="ECO:0000256" key="1">
    <source>
        <dbReference type="ARBA" id="ARBA00009437"/>
    </source>
</evidence>
<dbReference type="CDD" id="cd05466">
    <property type="entry name" value="PBP2_LTTR_substrate"/>
    <property type="match status" value="1"/>
</dbReference>
<keyword evidence="7" id="KW-1185">Reference proteome</keyword>
<comment type="caution">
    <text evidence="6">The sequence shown here is derived from an EMBL/GenBank/DDBJ whole genome shotgun (WGS) entry which is preliminary data.</text>
</comment>
<gene>
    <name evidence="6" type="ORF">LX64_02622</name>
</gene>
<evidence type="ECO:0000256" key="4">
    <source>
        <dbReference type="ARBA" id="ARBA00023163"/>
    </source>
</evidence>
<dbReference type="Gene3D" id="1.10.10.10">
    <property type="entry name" value="Winged helix-like DNA-binding domain superfamily/Winged helix DNA-binding domain"/>
    <property type="match status" value="1"/>
</dbReference>
<protein>
    <submittedName>
        <fullName evidence="6">LysR family cyn operon transcriptional activator</fullName>
    </submittedName>
</protein>
<evidence type="ECO:0000259" key="5">
    <source>
        <dbReference type="PROSITE" id="PS50931"/>
    </source>
</evidence>
<dbReference type="PRINTS" id="PR00039">
    <property type="entry name" value="HTHLYSR"/>
</dbReference>
<dbReference type="InterPro" id="IPR036388">
    <property type="entry name" value="WH-like_DNA-bd_sf"/>
</dbReference>
<dbReference type="InterPro" id="IPR050950">
    <property type="entry name" value="HTH-type_LysR_regulators"/>
</dbReference>
<organism evidence="6 7">
    <name type="scientific">Chitinophaga skermanii</name>
    <dbReference type="NCBI Taxonomy" id="331697"/>
    <lineage>
        <taxon>Bacteria</taxon>
        <taxon>Pseudomonadati</taxon>
        <taxon>Bacteroidota</taxon>
        <taxon>Chitinophagia</taxon>
        <taxon>Chitinophagales</taxon>
        <taxon>Chitinophagaceae</taxon>
        <taxon>Chitinophaga</taxon>
    </lineage>
</organism>
<dbReference type="SUPFAM" id="SSF46785">
    <property type="entry name" value="Winged helix' DNA-binding domain"/>
    <property type="match status" value="1"/>
</dbReference>
<dbReference type="PANTHER" id="PTHR30419:SF8">
    <property type="entry name" value="NITROGEN ASSIMILATION TRANSCRIPTIONAL ACTIVATOR-RELATED"/>
    <property type="match status" value="1"/>
</dbReference>
<accession>A0A327QP37</accession>
<reference evidence="6 7" key="1">
    <citation type="submission" date="2018-06" db="EMBL/GenBank/DDBJ databases">
        <title>Genomic Encyclopedia of Archaeal and Bacterial Type Strains, Phase II (KMG-II): from individual species to whole genera.</title>
        <authorList>
            <person name="Goeker M."/>
        </authorList>
    </citation>
    <scope>NUCLEOTIDE SEQUENCE [LARGE SCALE GENOMIC DNA]</scope>
    <source>
        <strain evidence="6 7">DSM 23857</strain>
    </source>
</reference>
<dbReference type="AlphaFoldDB" id="A0A327QP37"/>
<dbReference type="InterPro" id="IPR000847">
    <property type="entry name" value="LysR_HTH_N"/>
</dbReference>
<comment type="similarity">
    <text evidence="1">Belongs to the LysR transcriptional regulatory family.</text>
</comment>
<dbReference type="GO" id="GO:0005829">
    <property type="term" value="C:cytosol"/>
    <property type="evidence" value="ECO:0007669"/>
    <property type="project" value="TreeGrafter"/>
</dbReference>
<evidence type="ECO:0000256" key="3">
    <source>
        <dbReference type="ARBA" id="ARBA00023125"/>
    </source>
</evidence>